<comment type="caution">
    <text evidence="1">The sequence shown here is derived from an EMBL/GenBank/DDBJ whole genome shotgun (WGS) entry which is preliminary data.</text>
</comment>
<evidence type="ECO:0000313" key="1">
    <source>
        <dbReference type="EMBL" id="GID54892.1"/>
    </source>
</evidence>
<protein>
    <submittedName>
        <fullName evidence="1">Uncharacterized protein</fullName>
    </submittedName>
</protein>
<organism evidence="1 2">
    <name type="scientific">Actinoplanes couchii</name>
    <dbReference type="NCBI Taxonomy" id="403638"/>
    <lineage>
        <taxon>Bacteria</taxon>
        <taxon>Bacillati</taxon>
        <taxon>Actinomycetota</taxon>
        <taxon>Actinomycetes</taxon>
        <taxon>Micromonosporales</taxon>
        <taxon>Micromonosporaceae</taxon>
        <taxon>Actinoplanes</taxon>
    </lineage>
</organism>
<reference evidence="1 2" key="1">
    <citation type="submission" date="2021-01" db="EMBL/GenBank/DDBJ databases">
        <title>Whole genome shotgun sequence of Actinoplanes couchii NBRC 106145.</title>
        <authorList>
            <person name="Komaki H."/>
            <person name="Tamura T."/>
        </authorList>
    </citation>
    <scope>NUCLEOTIDE SEQUENCE [LARGE SCALE GENOMIC DNA]</scope>
    <source>
        <strain evidence="1 2">NBRC 106145</strain>
    </source>
</reference>
<keyword evidence="2" id="KW-1185">Reference proteome</keyword>
<dbReference type="EMBL" id="BOMG01000043">
    <property type="protein sequence ID" value="GID54892.1"/>
    <property type="molecule type" value="Genomic_DNA"/>
</dbReference>
<sequence>MLFAEVTAASRLSSRLCGTTAESVPPAVASVPVPASVPVAVPLSVVVSISDATPTIAADRAGFAEAVVWNAGTAMPSRSDDARIAALVRAVLT</sequence>
<gene>
    <name evidence="1" type="ORF">Aco03nite_032960</name>
</gene>
<dbReference type="Proteomes" id="UP000612282">
    <property type="component" value="Unassembled WGS sequence"/>
</dbReference>
<evidence type="ECO:0000313" key="2">
    <source>
        <dbReference type="Proteomes" id="UP000612282"/>
    </source>
</evidence>
<accession>A0ABQ3X8R8</accession>
<proteinExistence type="predicted"/>
<name>A0ABQ3X8R8_9ACTN</name>